<evidence type="ECO:0000313" key="3">
    <source>
        <dbReference type="Proteomes" id="UP000652219"/>
    </source>
</evidence>
<dbReference type="Pfam" id="PF13095">
    <property type="entry name" value="FTA2"/>
    <property type="match status" value="1"/>
</dbReference>
<evidence type="ECO:0000256" key="1">
    <source>
        <dbReference type="SAM" id="MobiDB-lite"/>
    </source>
</evidence>
<organism evidence="2 3">
    <name type="scientific">Colletotrichum sojae</name>
    <dbReference type="NCBI Taxonomy" id="2175907"/>
    <lineage>
        <taxon>Eukaryota</taxon>
        <taxon>Fungi</taxon>
        <taxon>Dikarya</taxon>
        <taxon>Ascomycota</taxon>
        <taxon>Pezizomycotina</taxon>
        <taxon>Sordariomycetes</taxon>
        <taxon>Hypocreomycetidae</taxon>
        <taxon>Glomerellales</taxon>
        <taxon>Glomerellaceae</taxon>
        <taxon>Colletotrichum</taxon>
        <taxon>Colletotrichum orchidearum species complex</taxon>
    </lineage>
</organism>
<name>A0A8H6MJ56_9PEZI</name>
<evidence type="ECO:0000313" key="2">
    <source>
        <dbReference type="EMBL" id="KAF6790331.1"/>
    </source>
</evidence>
<reference evidence="2 3" key="1">
    <citation type="journal article" date="2020" name="Phytopathology">
        <title>Genome Sequence Resources of Colletotrichum truncatum, C. plurivorum, C. musicola, and C. sojae: Four Species Pathogenic to Soybean (Glycine max).</title>
        <authorList>
            <person name="Rogerio F."/>
            <person name="Boufleur T.R."/>
            <person name="Ciampi-Guillardi M."/>
            <person name="Sukno S.A."/>
            <person name="Thon M.R."/>
            <person name="Massola Junior N.S."/>
            <person name="Baroncelli R."/>
        </authorList>
    </citation>
    <scope>NUCLEOTIDE SEQUENCE [LARGE SCALE GENOMIC DNA]</scope>
    <source>
        <strain evidence="2 3">LFN0009</strain>
    </source>
</reference>
<dbReference type="EMBL" id="WIGN01000506">
    <property type="protein sequence ID" value="KAF6790331.1"/>
    <property type="molecule type" value="Genomic_DNA"/>
</dbReference>
<dbReference type="Proteomes" id="UP000652219">
    <property type="component" value="Unassembled WGS sequence"/>
</dbReference>
<gene>
    <name evidence="2" type="ORF">CSOJ01_14602</name>
</gene>
<dbReference type="InterPro" id="IPR025213">
    <property type="entry name" value="Sim4_Fta2"/>
</dbReference>
<sequence length="120" mass="13411">MGGDPNGGPGTATTSHSDFDPSAKIKWRERVSHAIDGIVWKAEINGREYAVKVFWDNVAPEGYYYWAVQLECHNAALLEMMQSAIEQADEPFYLNPNPETRKHALLNLQAVSDEGCRKTS</sequence>
<comment type="caution">
    <text evidence="2">The sequence shown here is derived from an EMBL/GenBank/DDBJ whole genome shotgun (WGS) entry which is preliminary data.</text>
</comment>
<dbReference type="AlphaFoldDB" id="A0A8H6MJ56"/>
<proteinExistence type="predicted"/>
<feature type="region of interest" description="Disordered" evidence="1">
    <location>
        <begin position="1"/>
        <end position="21"/>
    </location>
</feature>
<keyword evidence="3" id="KW-1185">Reference proteome</keyword>
<feature type="compositionally biased region" description="Gly residues" evidence="1">
    <location>
        <begin position="1"/>
        <end position="10"/>
    </location>
</feature>
<accession>A0A8H6MJ56</accession>
<protein>
    <submittedName>
        <fullName evidence="2">Uncharacterized protein</fullName>
    </submittedName>
</protein>